<organism evidence="2 3">
    <name type="scientific">Streptomyces gulbargensis</name>
    <dbReference type="NCBI Taxonomy" id="364901"/>
    <lineage>
        <taxon>Bacteria</taxon>
        <taxon>Bacillati</taxon>
        <taxon>Actinomycetota</taxon>
        <taxon>Actinomycetes</taxon>
        <taxon>Kitasatosporales</taxon>
        <taxon>Streptomycetaceae</taxon>
        <taxon>Streptomyces</taxon>
    </lineage>
</organism>
<dbReference type="Pfam" id="PF04299">
    <property type="entry name" value="FMN_bind_2"/>
    <property type="match status" value="1"/>
</dbReference>
<dbReference type="PANTHER" id="PTHR35802:SF1">
    <property type="entry name" value="PROTEASE SYNTHASE AND SPORULATION PROTEIN PAI 2"/>
    <property type="match status" value="1"/>
</dbReference>
<accession>A0ABP7N4M4</accession>
<dbReference type="SUPFAM" id="SSF50475">
    <property type="entry name" value="FMN-binding split barrel"/>
    <property type="match status" value="1"/>
</dbReference>
<feature type="region of interest" description="Disordered" evidence="1">
    <location>
        <begin position="190"/>
        <end position="232"/>
    </location>
</feature>
<gene>
    <name evidence="2" type="ORF">GCM10022244_49610</name>
</gene>
<dbReference type="PANTHER" id="PTHR35802">
    <property type="entry name" value="PROTEASE SYNTHASE AND SPORULATION PROTEIN PAI 2"/>
    <property type="match status" value="1"/>
</dbReference>
<reference evidence="3" key="1">
    <citation type="journal article" date="2019" name="Int. J. Syst. Evol. Microbiol.">
        <title>The Global Catalogue of Microorganisms (GCM) 10K type strain sequencing project: providing services to taxonomists for standard genome sequencing and annotation.</title>
        <authorList>
            <consortium name="The Broad Institute Genomics Platform"/>
            <consortium name="The Broad Institute Genome Sequencing Center for Infectious Disease"/>
            <person name="Wu L."/>
            <person name="Ma J."/>
        </authorList>
    </citation>
    <scope>NUCLEOTIDE SEQUENCE [LARGE SCALE GENOMIC DNA]</scope>
    <source>
        <strain evidence="3">JCM 16956</strain>
    </source>
</reference>
<dbReference type="EMBL" id="BAABAJ010000021">
    <property type="protein sequence ID" value="GAA3935244.1"/>
    <property type="molecule type" value="Genomic_DNA"/>
</dbReference>
<sequence length="232" mass="25277">MLIHPWDAAHDEGEWRDWLSRHDFGQLAVNGQTGEPPWVQPLHFRYDAEPGPYGEAVTHLARPNPLWRALEAHPVVLLSVVDDYVYVPGHWTAPDGTPPEHGTPTSYYAAVQLRCTAHVVDDPAEKAELLNRQVAHFQPDGGTVPAVPGEAPFGRMLPGIRVLRLEVTGVRAKFKYAGNKPPEVRERVSARLAERRGPGDLAARAHQLRRRPSAPPAAPAGPSPTGATAPGS</sequence>
<dbReference type="InterPro" id="IPR007396">
    <property type="entry name" value="TR_PAI2-type"/>
</dbReference>
<dbReference type="RefSeq" id="WP_345286531.1">
    <property type="nucleotide sequence ID" value="NZ_BAABAJ010000021.1"/>
</dbReference>
<evidence type="ECO:0000313" key="2">
    <source>
        <dbReference type="EMBL" id="GAA3935244.1"/>
    </source>
</evidence>
<comment type="caution">
    <text evidence="2">The sequence shown here is derived from an EMBL/GenBank/DDBJ whole genome shotgun (WGS) entry which is preliminary data.</text>
</comment>
<protein>
    <submittedName>
        <fullName evidence="2">FMN-binding negative transcriptional regulator</fullName>
    </submittedName>
</protein>
<dbReference type="InterPro" id="IPR012349">
    <property type="entry name" value="Split_barrel_FMN-bd"/>
</dbReference>
<proteinExistence type="predicted"/>
<evidence type="ECO:0000256" key="1">
    <source>
        <dbReference type="SAM" id="MobiDB-lite"/>
    </source>
</evidence>
<dbReference type="Proteomes" id="UP001501000">
    <property type="component" value="Unassembled WGS sequence"/>
</dbReference>
<dbReference type="Gene3D" id="2.30.110.10">
    <property type="entry name" value="Electron Transport, Fmn-binding Protein, Chain A"/>
    <property type="match status" value="1"/>
</dbReference>
<feature type="compositionally biased region" description="Low complexity" evidence="1">
    <location>
        <begin position="223"/>
        <end position="232"/>
    </location>
</feature>
<name>A0ABP7N4M4_9ACTN</name>
<keyword evidence="3" id="KW-1185">Reference proteome</keyword>
<feature type="compositionally biased region" description="Pro residues" evidence="1">
    <location>
        <begin position="213"/>
        <end position="222"/>
    </location>
</feature>
<evidence type="ECO:0000313" key="3">
    <source>
        <dbReference type="Proteomes" id="UP001501000"/>
    </source>
</evidence>